<reference evidence="3 4" key="1">
    <citation type="submission" date="2024-09" db="EMBL/GenBank/DDBJ databases">
        <title>Paenibacillus zeirhizospherea sp. nov., isolated from surface of the maize (Zea mays) roots in a horticulture field, Hungary.</title>
        <authorList>
            <person name="Marton D."/>
            <person name="Farkas M."/>
            <person name="Bedics A."/>
            <person name="Toth E."/>
            <person name="Tancsics A."/>
            <person name="Boka K."/>
            <person name="Maroti G."/>
            <person name="Kriszt B."/>
            <person name="Cserhati M."/>
        </authorList>
    </citation>
    <scope>NUCLEOTIDE SEQUENCE [LARGE SCALE GENOMIC DNA]</scope>
    <source>
        <strain evidence="3 4">KCTC 33519</strain>
    </source>
</reference>
<dbReference type="InterPro" id="IPR000683">
    <property type="entry name" value="Gfo/Idh/MocA-like_OxRdtase_N"/>
</dbReference>
<dbReference type="Proteomes" id="UP001580346">
    <property type="component" value="Unassembled WGS sequence"/>
</dbReference>
<name>A0ABV5B079_9BACL</name>
<dbReference type="Gene3D" id="3.40.50.720">
    <property type="entry name" value="NAD(P)-binding Rossmann-like Domain"/>
    <property type="match status" value="1"/>
</dbReference>
<dbReference type="Pfam" id="PF21378">
    <property type="entry name" value="YceM-like_C"/>
    <property type="match status" value="1"/>
</dbReference>
<protein>
    <submittedName>
        <fullName evidence="3">Gfo/Idh/MocA family protein</fullName>
    </submittedName>
</protein>
<gene>
    <name evidence="3" type="ORF">ACE41H_24310</name>
</gene>
<dbReference type="PANTHER" id="PTHR43708:SF4">
    <property type="entry name" value="OXIDOREDUCTASE YCEM-RELATED"/>
    <property type="match status" value="1"/>
</dbReference>
<dbReference type="SUPFAM" id="SSF51735">
    <property type="entry name" value="NAD(P)-binding Rossmann-fold domains"/>
    <property type="match status" value="1"/>
</dbReference>
<dbReference type="SUPFAM" id="SSF55347">
    <property type="entry name" value="Glyceraldehyde-3-phosphate dehydrogenase-like, C-terminal domain"/>
    <property type="match status" value="1"/>
</dbReference>
<keyword evidence="4" id="KW-1185">Reference proteome</keyword>
<evidence type="ECO:0000259" key="2">
    <source>
        <dbReference type="Pfam" id="PF21378"/>
    </source>
</evidence>
<dbReference type="Pfam" id="PF01408">
    <property type="entry name" value="GFO_IDH_MocA"/>
    <property type="match status" value="1"/>
</dbReference>
<sequence length="310" mass="34580">MSEMEKIKIAIAGLGDIARKVYLPLLSAHDGVEVVGIQSRSPEPVRQMLQKYRFQQGTTDLKELLSWRPDAVFIHSATEAHYDMVMECIELGKAVYVDKPLSYHLREATEMAAFAEAQGVLLAVGFNRRFAPQYVQAKSWLEEAGGFSHCSVVKHRTGLQQRPVRETVYDDLIHMLDLMLWLGRDSYELLQASVDQDSEGRLTRAFGTLKLGEASGTFGMERQAGVDFERVELHGSGRSAEVMQMEQSVLYEKGRQPQAGGFGSWDTIVQRRGFAGAVDHFLDNITTPEQCGISAGLVMESHELAERLLG</sequence>
<evidence type="ECO:0000259" key="1">
    <source>
        <dbReference type="Pfam" id="PF01408"/>
    </source>
</evidence>
<dbReference type="Gene3D" id="3.30.360.10">
    <property type="entry name" value="Dihydrodipicolinate Reductase, domain 2"/>
    <property type="match status" value="1"/>
</dbReference>
<feature type="domain" description="YceM-like C-terminal" evidence="2">
    <location>
        <begin position="132"/>
        <end position="247"/>
    </location>
</feature>
<feature type="domain" description="Gfo/Idh/MocA-like oxidoreductase N-terminal" evidence="1">
    <location>
        <begin position="7"/>
        <end position="126"/>
    </location>
</feature>
<dbReference type="InterPro" id="IPR036291">
    <property type="entry name" value="NAD(P)-bd_dom_sf"/>
</dbReference>
<dbReference type="EMBL" id="JBHHMI010000044">
    <property type="protein sequence ID" value="MFB5269883.1"/>
    <property type="molecule type" value="Genomic_DNA"/>
</dbReference>
<dbReference type="PANTHER" id="PTHR43708">
    <property type="entry name" value="CONSERVED EXPRESSED OXIDOREDUCTASE (EUROFUNG)"/>
    <property type="match status" value="1"/>
</dbReference>
<dbReference type="RefSeq" id="WP_375358153.1">
    <property type="nucleotide sequence ID" value="NZ_JBHHMI010000044.1"/>
</dbReference>
<accession>A0ABV5B079</accession>
<comment type="caution">
    <text evidence="3">The sequence shown here is derived from an EMBL/GenBank/DDBJ whole genome shotgun (WGS) entry which is preliminary data.</text>
</comment>
<evidence type="ECO:0000313" key="3">
    <source>
        <dbReference type="EMBL" id="MFB5269883.1"/>
    </source>
</evidence>
<dbReference type="InterPro" id="IPR048477">
    <property type="entry name" value="YceM-like_C"/>
</dbReference>
<evidence type="ECO:0000313" key="4">
    <source>
        <dbReference type="Proteomes" id="UP001580346"/>
    </source>
</evidence>
<dbReference type="InterPro" id="IPR051317">
    <property type="entry name" value="Gfo/Idh/MocA_oxidoreduct"/>
</dbReference>
<organism evidence="3 4">
    <name type="scientific">Paenibacillus enshidis</name>
    <dbReference type="NCBI Taxonomy" id="1458439"/>
    <lineage>
        <taxon>Bacteria</taxon>
        <taxon>Bacillati</taxon>
        <taxon>Bacillota</taxon>
        <taxon>Bacilli</taxon>
        <taxon>Bacillales</taxon>
        <taxon>Paenibacillaceae</taxon>
        <taxon>Paenibacillus</taxon>
    </lineage>
</organism>
<proteinExistence type="predicted"/>